<name>A0ABP5APA9_9ACTN</name>
<evidence type="ECO:0000256" key="1">
    <source>
        <dbReference type="SAM" id="MobiDB-lite"/>
    </source>
</evidence>
<feature type="compositionally biased region" description="Gly residues" evidence="1">
    <location>
        <begin position="113"/>
        <end position="123"/>
    </location>
</feature>
<feature type="region of interest" description="Disordered" evidence="1">
    <location>
        <begin position="107"/>
        <end position="131"/>
    </location>
</feature>
<protein>
    <recommendedName>
        <fullName evidence="2">Pyridoxamine 5'-phosphate oxidase N-terminal domain-containing protein</fullName>
    </recommendedName>
</protein>
<gene>
    <name evidence="3" type="ORF">GCM10009737_18820</name>
</gene>
<evidence type="ECO:0000313" key="3">
    <source>
        <dbReference type="EMBL" id="GAA1917595.1"/>
    </source>
</evidence>
<keyword evidence="4" id="KW-1185">Reference proteome</keyword>
<accession>A0ABP5APA9</accession>
<organism evidence="3 4">
    <name type="scientific">Nocardioides lentus</name>
    <dbReference type="NCBI Taxonomy" id="338077"/>
    <lineage>
        <taxon>Bacteria</taxon>
        <taxon>Bacillati</taxon>
        <taxon>Actinomycetota</taxon>
        <taxon>Actinomycetes</taxon>
        <taxon>Propionibacteriales</taxon>
        <taxon>Nocardioidaceae</taxon>
        <taxon>Nocardioides</taxon>
    </lineage>
</organism>
<dbReference type="Proteomes" id="UP001501612">
    <property type="component" value="Unassembled WGS sequence"/>
</dbReference>
<dbReference type="InterPro" id="IPR011576">
    <property type="entry name" value="Pyridox_Oxase_N"/>
</dbReference>
<proteinExistence type="predicted"/>
<dbReference type="Pfam" id="PF01243">
    <property type="entry name" value="PNPOx_N"/>
    <property type="match status" value="1"/>
</dbReference>
<dbReference type="InterPro" id="IPR012349">
    <property type="entry name" value="Split_barrel_FMN-bd"/>
</dbReference>
<feature type="domain" description="Pyridoxamine 5'-phosphate oxidase N-terminal" evidence="2">
    <location>
        <begin position="10"/>
        <end position="91"/>
    </location>
</feature>
<dbReference type="EMBL" id="BAAAMY010000004">
    <property type="protein sequence ID" value="GAA1917595.1"/>
    <property type="molecule type" value="Genomic_DNA"/>
</dbReference>
<dbReference type="RefSeq" id="WP_344006453.1">
    <property type="nucleotide sequence ID" value="NZ_BAAAMY010000004.1"/>
</dbReference>
<evidence type="ECO:0000259" key="2">
    <source>
        <dbReference type="Pfam" id="PF01243"/>
    </source>
</evidence>
<sequence length="131" mass="13176">MSKPVPLDDLADAIAEHPPGYLVTVGADGRVKAVTVEPRVEDGVVVVDGPGKGSTANIADRPAVTLILPPAQPRGFTLLVDGTAEVVDGPDGRALITPTTAVLHRPARHADGGTTGGTTGGTDCGHDCTPV</sequence>
<reference evidence="4" key="1">
    <citation type="journal article" date="2019" name="Int. J. Syst. Evol. Microbiol.">
        <title>The Global Catalogue of Microorganisms (GCM) 10K type strain sequencing project: providing services to taxonomists for standard genome sequencing and annotation.</title>
        <authorList>
            <consortium name="The Broad Institute Genomics Platform"/>
            <consortium name="The Broad Institute Genome Sequencing Center for Infectious Disease"/>
            <person name="Wu L."/>
            <person name="Ma J."/>
        </authorList>
    </citation>
    <scope>NUCLEOTIDE SEQUENCE [LARGE SCALE GENOMIC DNA]</scope>
    <source>
        <strain evidence="4">JCM 14046</strain>
    </source>
</reference>
<comment type="caution">
    <text evidence="3">The sequence shown here is derived from an EMBL/GenBank/DDBJ whole genome shotgun (WGS) entry which is preliminary data.</text>
</comment>
<dbReference type="SUPFAM" id="SSF50475">
    <property type="entry name" value="FMN-binding split barrel"/>
    <property type="match status" value="1"/>
</dbReference>
<dbReference type="Gene3D" id="2.30.110.10">
    <property type="entry name" value="Electron Transport, Fmn-binding Protein, Chain A"/>
    <property type="match status" value="1"/>
</dbReference>
<evidence type="ECO:0000313" key="4">
    <source>
        <dbReference type="Proteomes" id="UP001501612"/>
    </source>
</evidence>